<evidence type="ECO:0000313" key="2">
    <source>
        <dbReference type="EMBL" id="PFG44599.1"/>
    </source>
</evidence>
<gene>
    <name evidence="2" type="ORF">ATJ88_3329</name>
</gene>
<reference evidence="2 3" key="1">
    <citation type="submission" date="2017-10" db="EMBL/GenBank/DDBJ databases">
        <title>Sequencing the genomes of 1000 actinobacteria strains.</title>
        <authorList>
            <person name="Klenk H.-P."/>
        </authorList>
    </citation>
    <scope>NUCLEOTIDE SEQUENCE [LARGE SCALE GENOMIC DNA]</scope>
    <source>
        <strain evidence="2 3">DSM 21863</strain>
    </source>
</reference>
<sequence length="266" mass="27882">MTDGPHVAPHAQDAPLPVARRVLRPLGYLLVGLVWTALALVVLALGPGILLWAALDGGLELAPLLAGPASDPGEAVALLLAVPLLVVLWGAGVLGVLPAATWPLAALSFVYVARSFDPRRAHEPLSATRRVGPGAATGVPTAFSVALSLQPVHGTRTTDLLMRWYVTGWQPEVRQVVAMLPAGAAWLLAFAGIAQDVPVAARVALLVAAAALAAWSAVLARRAWRRRFHDAPVLGDVPVSALDPAQRRARLAAARARRGTRTRPGR</sequence>
<feature type="transmembrane region" description="Helical" evidence="1">
    <location>
        <begin position="176"/>
        <end position="194"/>
    </location>
</feature>
<dbReference type="OrthoDB" id="5150148at2"/>
<feature type="transmembrane region" description="Helical" evidence="1">
    <location>
        <begin position="26"/>
        <end position="55"/>
    </location>
</feature>
<organism evidence="2 3">
    <name type="scientific">Isoptericola jiangsuensis</name>
    <dbReference type="NCBI Taxonomy" id="548579"/>
    <lineage>
        <taxon>Bacteria</taxon>
        <taxon>Bacillati</taxon>
        <taxon>Actinomycetota</taxon>
        <taxon>Actinomycetes</taxon>
        <taxon>Micrococcales</taxon>
        <taxon>Promicromonosporaceae</taxon>
        <taxon>Isoptericola</taxon>
    </lineage>
</organism>
<name>A0A2A9F2F6_9MICO</name>
<dbReference type="EMBL" id="PDJJ01000001">
    <property type="protein sequence ID" value="PFG44599.1"/>
    <property type="molecule type" value="Genomic_DNA"/>
</dbReference>
<feature type="transmembrane region" description="Helical" evidence="1">
    <location>
        <begin position="200"/>
        <end position="220"/>
    </location>
</feature>
<keyword evidence="1" id="KW-0812">Transmembrane</keyword>
<keyword evidence="1" id="KW-0472">Membrane</keyword>
<keyword evidence="3" id="KW-1185">Reference proteome</keyword>
<feature type="transmembrane region" description="Helical" evidence="1">
    <location>
        <begin position="75"/>
        <end position="97"/>
    </location>
</feature>
<protein>
    <submittedName>
        <fullName evidence="2">Uncharacterized protein</fullName>
    </submittedName>
</protein>
<evidence type="ECO:0000256" key="1">
    <source>
        <dbReference type="SAM" id="Phobius"/>
    </source>
</evidence>
<dbReference type="Proteomes" id="UP000224130">
    <property type="component" value="Unassembled WGS sequence"/>
</dbReference>
<comment type="caution">
    <text evidence="2">The sequence shown here is derived from an EMBL/GenBank/DDBJ whole genome shotgun (WGS) entry which is preliminary data.</text>
</comment>
<proteinExistence type="predicted"/>
<keyword evidence="1" id="KW-1133">Transmembrane helix</keyword>
<accession>A0A2A9F2F6</accession>
<dbReference type="RefSeq" id="WP_098464785.1">
    <property type="nucleotide sequence ID" value="NZ_PDJJ01000001.1"/>
</dbReference>
<evidence type="ECO:0000313" key="3">
    <source>
        <dbReference type="Proteomes" id="UP000224130"/>
    </source>
</evidence>
<dbReference type="AlphaFoldDB" id="A0A2A9F2F6"/>